<dbReference type="Proteomes" id="UP001497535">
    <property type="component" value="Unassembled WGS sequence"/>
</dbReference>
<protein>
    <submittedName>
        <fullName evidence="1">Uncharacterized protein</fullName>
    </submittedName>
</protein>
<gene>
    <name evidence="1" type="ORF">MENTE1834_LOCUS10888</name>
</gene>
<accession>A0ACB0YDY7</accession>
<sequence>MEYFNGILEFCTTLVIHFLKIFRLILFTYSNPCDCLIQVWLVYLIRIPDYLYILGSPLFHFVLMTERVLATIFVKIYDKQGKMFGVTATIILVKNYSDIKSI</sequence>
<dbReference type="EMBL" id="CAVMJV010000010">
    <property type="protein sequence ID" value="CAK5042603.1"/>
    <property type="molecule type" value="Genomic_DNA"/>
</dbReference>
<reference evidence="1" key="1">
    <citation type="submission" date="2023-11" db="EMBL/GenBank/DDBJ databases">
        <authorList>
            <person name="Poullet M."/>
        </authorList>
    </citation>
    <scope>NUCLEOTIDE SEQUENCE</scope>
    <source>
        <strain evidence="1">E1834</strain>
    </source>
</reference>
<comment type="caution">
    <text evidence="1">The sequence shown here is derived from an EMBL/GenBank/DDBJ whole genome shotgun (WGS) entry which is preliminary data.</text>
</comment>
<name>A0ACB0YDY7_MELEN</name>
<keyword evidence="2" id="KW-1185">Reference proteome</keyword>
<organism evidence="1 2">
    <name type="scientific">Meloidogyne enterolobii</name>
    <name type="common">Root-knot nematode worm</name>
    <name type="synonym">Meloidogyne mayaguensis</name>
    <dbReference type="NCBI Taxonomy" id="390850"/>
    <lineage>
        <taxon>Eukaryota</taxon>
        <taxon>Metazoa</taxon>
        <taxon>Ecdysozoa</taxon>
        <taxon>Nematoda</taxon>
        <taxon>Chromadorea</taxon>
        <taxon>Rhabditida</taxon>
        <taxon>Tylenchina</taxon>
        <taxon>Tylenchomorpha</taxon>
        <taxon>Tylenchoidea</taxon>
        <taxon>Meloidogynidae</taxon>
        <taxon>Meloidogyninae</taxon>
        <taxon>Meloidogyne</taxon>
    </lineage>
</organism>
<evidence type="ECO:0000313" key="1">
    <source>
        <dbReference type="EMBL" id="CAK5042603.1"/>
    </source>
</evidence>
<proteinExistence type="predicted"/>
<evidence type="ECO:0000313" key="2">
    <source>
        <dbReference type="Proteomes" id="UP001497535"/>
    </source>
</evidence>